<dbReference type="eggNOG" id="arCOG02625">
    <property type="taxonomic scope" value="Archaea"/>
</dbReference>
<evidence type="ECO:0000313" key="3">
    <source>
        <dbReference type="Proteomes" id="UP000001488"/>
    </source>
</evidence>
<name>C5A4X1_THEGJ</name>
<reference evidence="2 3" key="1">
    <citation type="journal article" date="2007" name="Genome Biol.">
        <title>Genome analysis and genome-wide proteomics of Thermococcus gammatolerans, the most radioresistant organism known amongst the Archaea.</title>
        <authorList>
            <person name="Zivanovic Y."/>
            <person name="Armengaud J."/>
            <person name="Lagorce A."/>
            <person name="Leplat C."/>
            <person name="Guerin P."/>
            <person name="Dutertre M."/>
            <person name="Anthouard V."/>
            <person name="Forterre P."/>
            <person name="Wincker P."/>
            <person name="Confalonieri F."/>
        </authorList>
    </citation>
    <scope>NUCLEOTIDE SEQUENCE [LARGE SCALE GENOMIC DNA]</scope>
    <source>
        <strain evidence="3">DSM 15229 / JCM 11827 / EJ3</strain>
    </source>
</reference>
<dbReference type="PaxDb" id="593117-TGAM_0781"/>
<dbReference type="PANTHER" id="PTHR30399:SF1">
    <property type="entry name" value="UTP PYROPHOSPHATASE"/>
    <property type="match status" value="1"/>
</dbReference>
<dbReference type="Proteomes" id="UP000001488">
    <property type="component" value="Chromosome"/>
</dbReference>
<sequence length="238" mass="28283">MALRFMTSTFISTGRDYTLKGGRMEVEVRHRPVRYARLEIKPDGRIVVTAPEGFDVEAFIKKHERWLRNRLRELEEVRRESARGFPFFGEFYRLELGNVRKVELRDGKLILPAERERARKALKELLRDKVAALVTLYSVLMGVSPGKIYIRNQRTKWASCSSRGNLSFNLRLAALPEKLIEYVVIHELAHLRYLDHSRAFWRFVGRFYPDYGTARRELRRWWGVIEVNEGWRWLEGRE</sequence>
<organism evidence="2 3">
    <name type="scientific">Thermococcus gammatolerans (strain DSM 15229 / JCM 11827 / EJ3)</name>
    <dbReference type="NCBI Taxonomy" id="593117"/>
    <lineage>
        <taxon>Archaea</taxon>
        <taxon>Methanobacteriati</taxon>
        <taxon>Methanobacteriota</taxon>
        <taxon>Thermococci</taxon>
        <taxon>Thermococcales</taxon>
        <taxon>Thermococcaceae</taxon>
        <taxon>Thermococcus</taxon>
    </lineage>
</organism>
<proteinExistence type="predicted"/>
<keyword evidence="2" id="KW-0378">Hydrolase</keyword>
<dbReference type="Pfam" id="PF01863">
    <property type="entry name" value="YgjP-like"/>
    <property type="match status" value="1"/>
</dbReference>
<dbReference type="PATRIC" id="fig|593117.10.peg.777"/>
<accession>C5A4X1</accession>
<keyword evidence="3" id="KW-1185">Reference proteome</keyword>
<dbReference type="InterPro" id="IPR002725">
    <property type="entry name" value="YgjP-like_metallopeptidase"/>
</dbReference>
<dbReference type="PANTHER" id="PTHR30399">
    <property type="entry name" value="UNCHARACTERIZED PROTEIN YGJP"/>
    <property type="match status" value="1"/>
</dbReference>
<evidence type="ECO:0000313" key="2">
    <source>
        <dbReference type="EMBL" id="ACS33283.1"/>
    </source>
</evidence>
<dbReference type="GO" id="GO:0008233">
    <property type="term" value="F:peptidase activity"/>
    <property type="evidence" value="ECO:0007669"/>
    <property type="project" value="UniProtKB-KW"/>
</dbReference>
<gene>
    <name evidence="2" type="ordered locus">TGAM_0781</name>
</gene>
<dbReference type="GO" id="GO:0006508">
    <property type="term" value="P:proteolysis"/>
    <property type="evidence" value="ECO:0007669"/>
    <property type="project" value="UniProtKB-KW"/>
</dbReference>
<dbReference type="InterPro" id="IPR053136">
    <property type="entry name" value="UTP_pyrophosphatase-like"/>
</dbReference>
<dbReference type="Gene3D" id="3.30.2010.10">
    <property type="entry name" value="Metalloproteases ('zincins'), catalytic domain"/>
    <property type="match status" value="1"/>
</dbReference>
<feature type="domain" description="YgjP-like metallopeptidase" evidence="1">
    <location>
        <begin position="34"/>
        <end position="220"/>
    </location>
</feature>
<keyword evidence="2" id="KW-0645">Protease</keyword>
<dbReference type="CDD" id="cd07344">
    <property type="entry name" value="M48_yhfN_like"/>
    <property type="match status" value="1"/>
</dbReference>
<dbReference type="KEGG" id="tga:TGAM_0781"/>
<dbReference type="HOGENOM" id="CLU_065947_2_2_2"/>
<evidence type="ECO:0000259" key="1">
    <source>
        <dbReference type="Pfam" id="PF01863"/>
    </source>
</evidence>
<protein>
    <submittedName>
        <fullName evidence="2">Zinc-dependent protease, putative</fullName>
    </submittedName>
</protein>
<dbReference type="EMBL" id="CP001398">
    <property type="protein sequence ID" value="ACS33283.1"/>
    <property type="molecule type" value="Genomic_DNA"/>
</dbReference>
<dbReference type="AlphaFoldDB" id="C5A4X1"/>
<dbReference type="STRING" id="593117.TGAM_0781"/>